<dbReference type="AlphaFoldDB" id="A0A5N5HTI0"/>
<name>A0A5N5HTI0_9ROSA</name>
<reference evidence="2 3" key="1">
    <citation type="submission" date="2019-09" db="EMBL/GenBank/DDBJ databases">
        <authorList>
            <person name="Ou C."/>
        </authorList>
    </citation>
    <scope>NUCLEOTIDE SEQUENCE [LARGE SCALE GENOMIC DNA]</scope>
    <source>
        <strain evidence="2">S2</strain>
        <tissue evidence="2">Leaf</tissue>
    </source>
</reference>
<gene>
    <name evidence="2" type="ORF">D8674_008694</name>
</gene>
<proteinExistence type="predicted"/>
<evidence type="ECO:0000313" key="2">
    <source>
        <dbReference type="EMBL" id="KAB2631175.1"/>
    </source>
</evidence>
<comment type="caution">
    <text evidence="2">The sequence shown here is derived from an EMBL/GenBank/DDBJ whole genome shotgun (WGS) entry which is preliminary data.</text>
</comment>
<dbReference type="Proteomes" id="UP000327157">
    <property type="component" value="Chromosome 12"/>
</dbReference>
<keyword evidence="3" id="KW-1185">Reference proteome</keyword>
<dbReference type="EMBL" id="SMOL01000143">
    <property type="protein sequence ID" value="KAB2631175.1"/>
    <property type="molecule type" value="Genomic_DNA"/>
</dbReference>
<reference evidence="3" key="2">
    <citation type="submission" date="2019-10" db="EMBL/GenBank/DDBJ databases">
        <title>A de novo genome assembly of a pear dwarfing rootstock.</title>
        <authorList>
            <person name="Wang F."/>
            <person name="Wang J."/>
            <person name="Li S."/>
            <person name="Zhang Y."/>
            <person name="Fang M."/>
            <person name="Ma L."/>
            <person name="Zhao Y."/>
            <person name="Jiang S."/>
        </authorList>
    </citation>
    <scope>NUCLEOTIDE SEQUENCE [LARGE SCALE GENOMIC DNA]</scope>
</reference>
<reference evidence="2 3" key="3">
    <citation type="submission" date="2019-11" db="EMBL/GenBank/DDBJ databases">
        <title>A de novo genome assembly of a pear dwarfing rootstock.</title>
        <authorList>
            <person name="Wang F."/>
            <person name="Wang J."/>
            <person name="Li S."/>
            <person name="Zhang Y."/>
            <person name="Fang M."/>
            <person name="Ma L."/>
            <person name="Zhao Y."/>
            <person name="Jiang S."/>
        </authorList>
    </citation>
    <scope>NUCLEOTIDE SEQUENCE [LARGE SCALE GENOMIC DNA]</scope>
    <source>
        <strain evidence="2">S2</strain>
        <tissue evidence="2">Leaf</tissue>
    </source>
</reference>
<feature type="region of interest" description="Disordered" evidence="1">
    <location>
        <begin position="70"/>
        <end position="90"/>
    </location>
</feature>
<organism evidence="2 3">
    <name type="scientific">Pyrus ussuriensis x Pyrus communis</name>
    <dbReference type="NCBI Taxonomy" id="2448454"/>
    <lineage>
        <taxon>Eukaryota</taxon>
        <taxon>Viridiplantae</taxon>
        <taxon>Streptophyta</taxon>
        <taxon>Embryophyta</taxon>
        <taxon>Tracheophyta</taxon>
        <taxon>Spermatophyta</taxon>
        <taxon>Magnoliopsida</taxon>
        <taxon>eudicotyledons</taxon>
        <taxon>Gunneridae</taxon>
        <taxon>Pentapetalae</taxon>
        <taxon>rosids</taxon>
        <taxon>fabids</taxon>
        <taxon>Rosales</taxon>
        <taxon>Rosaceae</taxon>
        <taxon>Amygdaloideae</taxon>
        <taxon>Maleae</taxon>
        <taxon>Pyrus</taxon>
    </lineage>
</organism>
<evidence type="ECO:0000256" key="1">
    <source>
        <dbReference type="SAM" id="MobiDB-lite"/>
    </source>
</evidence>
<sequence length="221" mass="23856">MSHLIKSHKAVMTAPCSIPLPPTSAATTPTEMDPKPVNLVDPVDSVGPQVSQAPASSTSSVVLLVSAKRTHRHPHTPNTTSASTIDALGSQPGKVTQVTNECITIGYDDQHRATPMAEQHSALAHDLGQVVQTYCPMRWKFGKAMPDEKVKANKINRENKTLLHHSGSRPFSYRMEARQQGAGGGARCQPTCSSPGSRRRGTLYAVGFSTASFSRPLDFQW</sequence>
<evidence type="ECO:0000313" key="3">
    <source>
        <dbReference type="Proteomes" id="UP000327157"/>
    </source>
</evidence>
<protein>
    <submittedName>
        <fullName evidence="2">Uncharacterized protein</fullName>
    </submittedName>
</protein>
<accession>A0A5N5HTI0</accession>